<dbReference type="Proteomes" id="UP000051952">
    <property type="component" value="Unassembled WGS sequence"/>
</dbReference>
<feature type="region of interest" description="Disordered" evidence="1">
    <location>
        <begin position="353"/>
        <end position="417"/>
    </location>
</feature>
<evidence type="ECO:0000313" key="3">
    <source>
        <dbReference type="Proteomes" id="UP000051952"/>
    </source>
</evidence>
<feature type="region of interest" description="Disordered" evidence="1">
    <location>
        <begin position="663"/>
        <end position="692"/>
    </location>
</feature>
<feature type="compositionally biased region" description="Polar residues" evidence="1">
    <location>
        <begin position="663"/>
        <end position="674"/>
    </location>
</feature>
<feature type="region of interest" description="Disordered" evidence="1">
    <location>
        <begin position="1882"/>
        <end position="1913"/>
    </location>
</feature>
<feature type="compositionally biased region" description="Polar residues" evidence="1">
    <location>
        <begin position="278"/>
        <end position="293"/>
    </location>
</feature>
<evidence type="ECO:0000256" key="1">
    <source>
        <dbReference type="SAM" id="MobiDB-lite"/>
    </source>
</evidence>
<reference evidence="3" key="1">
    <citation type="submission" date="2015-09" db="EMBL/GenBank/DDBJ databases">
        <authorList>
            <consortium name="Pathogen Informatics"/>
        </authorList>
    </citation>
    <scope>NUCLEOTIDE SEQUENCE [LARGE SCALE GENOMIC DNA]</scope>
    <source>
        <strain evidence="3">Lake Konstanz</strain>
    </source>
</reference>
<feature type="region of interest" description="Disordered" evidence="1">
    <location>
        <begin position="73"/>
        <end position="160"/>
    </location>
</feature>
<sequence>MSSDETFSIMDDSNDDVALTLASSSTFTLGSTFTLASAGASPAPSGVRGSMRRSLGSHQQLLLARQVSASLRNSTSVTGNIPVVPSSPGGGNSVMLLSVERRRKGPLTPPKLPKSAAGTGTSPNPQRELEPPQTKADAAAALPRSLRQDESSPSRERSVGLLDSNTFTLASATFSLAATTTSLNERASIVRGAHQEEERLLSLKKVNLQSNSQPTGDASTPQAQSLPNRNVQFDSSTFTIASATLMSQNPQLVSSVTSSTERSSIARDPPAHSDDGGASSSPFISDTLHSNAAAQHRGDTVASSPTNVASTLLLPPEEKSRSTSLLTFEMLAPMKLAAPSSDTAVAPATNGHDVRAESDDVQEPGLERHAPGGEHLTNETRIKIASDGPIQLRLSPPSKCSLSAPSTESNHNSGGDAIDVTAEGTEQCASADQPLAANDLQLTDIGVGRKHTKTFGHHLSTSPIAVLEEEKSPMTTTTGSTPLSSPTATDVLLRKHSSIVMTRLPSVASAHDGVAKDRLGSSGLQACHSVVPPLPPHSEGSAEPTEMVLSGFVDEPREAALQIRRTSSSLQGGMITGPATPATTVVPPSVLVTASSFRPNLPIVPMPSPREDSSDSGGAGGHHFTTATNQNNSMSAPGTSTSEKSMPVEKPATQAFLDAVSKISQRSPTGSQSDGAGAFLTHSPMTMSSRKRSVVFEEQDNVSADMPSAMHSFEIPMAESQEPSPDSTPIPGSSRTPSTDKGGEEASSTNPSPTEPVLLPKKKSAPPIRLPSYSSLGGARSQRGDDTRLDSPSMVALSLSYESADAAAAKAALHRASLSTDTNMTSQSGEEMKVAAVGGSFYVDALQRALLPAPSLVASGKTSPQYQQLQEFLSPKQRHQHFQYGDVDPLSSGTHASSTFLGASRPGLVLAGSVFGNPNVESYHVHSGSQSLVGDPRQLLDSHLLMDAFEDNNIASPTRAAAPPRVELQQHDSAAAYAVSDDGGMVQFAEVPLERCDAAPTLVESVTERGATVAVPEHHTLRLSVEEKQATTSLPQVEDDPNMATSISEAESADSSSSSMLAPLPPQPIDVSPLTNDESATRALLEDEELTCRSAILWTWEGEALIVKESDDMKLKLRRHQHELDRVAAGDAETTTRSSIDSEWLQFWCDTLWPSEVLSRVLIGYRSMSTALTAVTSACKELKIMLLDEGREWERLRHTITSDRVFTELEQLDVSITEDHERRLLQRVEALERERFTWLRGLVAAEISERHARYTEVDSLLLYAYTSKQESALRRHILGEYIMGCEKLHRVALVRDEHRVVSRCLVDCRSVDRQRAVLAAEERLERTAVHHRYIATILTTPLETEDRRVLCDSSLQWMAQLYHNATPRLTLLDQQERSRRILQFEASAAWIVMTETYQRAQLLLRRQWLHGAISKGLAVYIHYLYVVVPRWEALRPAISMKVPSNGGECCRHDGDLARQAREWGTVFTDEWGATSVTRDTQQHRKGRVVYLRHAEASAGASSHCGHRSSSLLLLSVKRTSLLTRKIWESHICRTRRRQPQAITSRAARRSLHNISKAHQWILPLPLKRIRTITTAMKLSKWVHHRTQWFPPMSQRSTNAALSRVSLNSGPTLFVRSTTHSLWISNIQRRAMARRDLLAASRGASDMVRESAMLSHAQQLRTAPADGAMVARNRSPSPTFPDDDSTSPSLRIGSFSSESHVSPSSFVAPPSRLAVVTGQWHKKPILCVQTFSRAILSMTLVAVLQQRKLSKYAATLRSMVRQYDYLSGYASDLQRAVEVMVVRSSHKPVINPKITTVTAGNYVNTAPREDSRRRSALLNLQQRTSHVTLGEPSAHADVDKLYETSVYYRKDEYLNPSTRRPFSAGKVRPQPMGVREYVDDSATGYSLTPASSRPQSASKLRPSSAQSRPNSAQWRWADPEAPVGKHHALLSTMVTQSRAPLVASEKQEFALRMEAVDAAVDHWATRRKESATGRALHLRR</sequence>
<accession>A0A0S4KEJ5</accession>
<feature type="compositionally biased region" description="Polar residues" evidence="1">
    <location>
        <begin position="629"/>
        <end position="644"/>
    </location>
</feature>
<dbReference type="VEuPathDB" id="TriTrypDB:BSAL_69290"/>
<feature type="compositionally biased region" description="Polar residues" evidence="1">
    <location>
        <begin position="398"/>
        <end position="413"/>
    </location>
</feature>
<feature type="region of interest" description="Disordered" evidence="1">
    <location>
        <begin position="601"/>
        <end position="648"/>
    </location>
</feature>
<dbReference type="EMBL" id="CYKH01000486">
    <property type="protein sequence ID" value="CUI14107.1"/>
    <property type="molecule type" value="Genomic_DNA"/>
</dbReference>
<feature type="compositionally biased region" description="Basic and acidic residues" evidence="1">
    <location>
        <begin position="365"/>
        <end position="384"/>
    </location>
</feature>
<feature type="region of interest" description="Disordered" evidence="1">
    <location>
        <begin position="1022"/>
        <end position="1074"/>
    </location>
</feature>
<feature type="compositionally biased region" description="Basic and acidic residues" evidence="1">
    <location>
        <begin position="146"/>
        <end position="158"/>
    </location>
</feature>
<keyword evidence="3" id="KW-1185">Reference proteome</keyword>
<evidence type="ECO:0000313" key="2">
    <source>
        <dbReference type="EMBL" id="CUI14107.1"/>
    </source>
</evidence>
<feature type="compositionally biased region" description="Low complexity" evidence="1">
    <location>
        <begin position="253"/>
        <end position="263"/>
    </location>
</feature>
<feature type="compositionally biased region" description="Polar residues" evidence="1">
    <location>
        <begin position="1882"/>
        <end position="1912"/>
    </location>
</feature>
<feature type="compositionally biased region" description="Low complexity" evidence="1">
    <location>
        <begin position="1046"/>
        <end position="1059"/>
    </location>
</feature>
<feature type="region of interest" description="Disordered" evidence="1">
    <location>
        <begin position="718"/>
        <end position="790"/>
    </location>
</feature>
<protein>
    <submittedName>
        <fullName evidence="2">Uncharacterized protein</fullName>
    </submittedName>
</protein>
<proteinExistence type="predicted"/>
<feature type="compositionally biased region" description="Polar residues" evidence="1">
    <location>
        <begin position="301"/>
        <end position="310"/>
    </location>
</feature>
<gene>
    <name evidence="2" type="ORF">BSAL_69290</name>
</gene>
<feature type="compositionally biased region" description="Polar residues" evidence="1">
    <location>
        <begin position="721"/>
        <end position="739"/>
    </location>
</feature>
<feature type="region of interest" description="Disordered" evidence="1">
    <location>
        <begin position="1661"/>
        <end position="1705"/>
    </location>
</feature>
<feature type="region of interest" description="Disordered" evidence="1">
    <location>
        <begin position="250"/>
        <end position="319"/>
    </location>
</feature>
<name>A0A0S4KEJ5_BODSA</name>
<organism evidence="2 3">
    <name type="scientific">Bodo saltans</name>
    <name type="common">Flagellated protozoan</name>
    <dbReference type="NCBI Taxonomy" id="75058"/>
    <lineage>
        <taxon>Eukaryota</taxon>
        <taxon>Discoba</taxon>
        <taxon>Euglenozoa</taxon>
        <taxon>Kinetoplastea</taxon>
        <taxon>Metakinetoplastina</taxon>
        <taxon>Eubodonida</taxon>
        <taxon>Bodonidae</taxon>
        <taxon>Bodo</taxon>
    </lineage>
</organism>
<feature type="compositionally biased region" description="Low complexity" evidence="1">
    <location>
        <begin position="1693"/>
        <end position="1704"/>
    </location>
</feature>